<sequence>MWTAPDSRRIGLYPGRPHDTIDIRSATSRPLADEGTLFDVHSPRWRSEPKQAMTPRPRHDALPATVPISLVNGFLSGADPFAVSRLAERAGIPRSLLGKPGARVTPEQFSTLYRLLAIEFDDEMPGIFSRPLRSGALKFLCLSLLDAPRLEVALHRFCQFFHLMLDDFRLSSGSQGDLGWIELTGPRAGSTASPLGKMLMLKLAHGIASWLVRQNIPLQEVLFDFPRLLQASDYLYLFPGPVRFSQPTTRIAYARSFLDLPVRQRKSDLRRFLDRAPEDWIFVSLATQMTRHRVRQRIVAALPDMPTTGQVAESLYCSERTLCRKLAAEGTTFQAIKDEVRRDIAIRALTQTDASITKIANVVGFDNATAFHRAFRRWTGSTPSAYRHQD</sequence>
<dbReference type="PANTHER" id="PTHR47894:SF1">
    <property type="entry name" value="HTH-TYPE TRANSCRIPTIONAL REGULATOR VQSM"/>
    <property type="match status" value="1"/>
</dbReference>
<dbReference type="AlphaFoldDB" id="A0A9X3YZ64"/>
<dbReference type="GO" id="GO:0005829">
    <property type="term" value="C:cytosol"/>
    <property type="evidence" value="ECO:0007669"/>
    <property type="project" value="TreeGrafter"/>
</dbReference>
<dbReference type="Pfam" id="PF12833">
    <property type="entry name" value="HTH_18"/>
    <property type="match status" value="1"/>
</dbReference>
<dbReference type="SUPFAM" id="SSF46689">
    <property type="entry name" value="Homeodomain-like"/>
    <property type="match status" value="1"/>
</dbReference>
<dbReference type="GO" id="GO:0000976">
    <property type="term" value="F:transcription cis-regulatory region binding"/>
    <property type="evidence" value="ECO:0007669"/>
    <property type="project" value="TreeGrafter"/>
</dbReference>
<dbReference type="InterPro" id="IPR018060">
    <property type="entry name" value="HTH_AraC"/>
</dbReference>
<evidence type="ECO:0000313" key="5">
    <source>
        <dbReference type="EMBL" id="MDC8637133.1"/>
    </source>
</evidence>
<evidence type="ECO:0000256" key="2">
    <source>
        <dbReference type="ARBA" id="ARBA00023125"/>
    </source>
</evidence>
<dbReference type="PROSITE" id="PS01124">
    <property type="entry name" value="HTH_ARAC_FAMILY_2"/>
    <property type="match status" value="1"/>
</dbReference>
<dbReference type="PRINTS" id="PR00032">
    <property type="entry name" value="HTHARAC"/>
</dbReference>
<dbReference type="Gene3D" id="1.10.10.60">
    <property type="entry name" value="Homeodomain-like"/>
    <property type="match status" value="1"/>
</dbReference>
<dbReference type="Pfam" id="PF12625">
    <property type="entry name" value="Arabinose_bd"/>
    <property type="match status" value="1"/>
</dbReference>
<reference evidence="5" key="2">
    <citation type="submission" date="2022-08" db="EMBL/GenBank/DDBJ databases">
        <authorList>
            <person name="Iruegas-Bocardo F."/>
            <person name="Weisberg A.J."/>
            <person name="Riutta E.R."/>
            <person name="Kilday K."/>
            <person name="Bonkowski J.C."/>
            <person name="Creswell T."/>
            <person name="Daughtrey M.L."/>
            <person name="Rane K."/>
            <person name="Grunwald N.J."/>
            <person name="Chang J.H."/>
            <person name="Putnam M.L."/>
        </authorList>
    </citation>
    <scope>NUCLEOTIDE SEQUENCE</scope>
    <source>
        <strain evidence="5">22-338</strain>
    </source>
</reference>
<feature type="domain" description="HTH araC/xylS-type" evidence="4">
    <location>
        <begin position="292"/>
        <end position="389"/>
    </location>
</feature>
<dbReference type="InterPro" id="IPR020449">
    <property type="entry name" value="Tscrpt_reg_AraC-type_HTH"/>
</dbReference>
<evidence type="ECO:0000313" key="6">
    <source>
        <dbReference type="Proteomes" id="UP001140230"/>
    </source>
</evidence>
<dbReference type="EMBL" id="JANWTP010000009">
    <property type="protein sequence ID" value="MDC8637133.1"/>
    <property type="molecule type" value="Genomic_DNA"/>
</dbReference>
<gene>
    <name evidence="5" type="ORF">NY667_04760</name>
</gene>
<dbReference type="GO" id="GO:0003700">
    <property type="term" value="F:DNA-binding transcription factor activity"/>
    <property type="evidence" value="ECO:0007669"/>
    <property type="project" value="InterPro"/>
</dbReference>
<dbReference type="RefSeq" id="WP_211317287.1">
    <property type="nucleotide sequence ID" value="NZ_CP168173.1"/>
</dbReference>
<proteinExistence type="predicted"/>
<dbReference type="InterPro" id="IPR009057">
    <property type="entry name" value="Homeodomain-like_sf"/>
</dbReference>
<reference evidence="5" key="1">
    <citation type="journal article" date="2022" name="Phytopathology">
        <title>Whole genome sequencing-based tracing of a 2022 introduction and outbreak of Xanthomonas hortorum pv. pelargonii.</title>
        <authorList>
            <person name="Iruegas Bocardo F."/>
            <person name="Weisberg A.J."/>
            <person name="Riutta E.R."/>
            <person name="Kilday K.B."/>
            <person name="Bonkowski J.C."/>
            <person name="Creswell T.C."/>
            <person name="Daughtrey M."/>
            <person name="Rane K.K."/>
            <person name="Grunwald N.J."/>
            <person name="Chang J.H."/>
            <person name="Putnam M."/>
        </authorList>
    </citation>
    <scope>NUCLEOTIDE SEQUENCE</scope>
    <source>
        <strain evidence="5">22-338</strain>
    </source>
</reference>
<keyword evidence="2" id="KW-0238">DNA-binding</keyword>
<dbReference type="SMART" id="SM00342">
    <property type="entry name" value="HTH_ARAC"/>
    <property type="match status" value="1"/>
</dbReference>
<accession>A0A9X3YZ64</accession>
<keyword evidence="1" id="KW-0805">Transcription regulation</keyword>
<dbReference type="InterPro" id="IPR032687">
    <property type="entry name" value="AraC-type_N"/>
</dbReference>
<comment type="caution">
    <text evidence="5">The sequence shown here is derived from an EMBL/GenBank/DDBJ whole genome shotgun (WGS) entry which is preliminary data.</text>
</comment>
<evidence type="ECO:0000259" key="4">
    <source>
        <dbReference type="PROSITE" id="PS01124"/>
    </source>
</evidence>
<keyword evidence="3" id="KW-0804">Transcription</keyword>
<evidence type="ECO:0000256" key="3">
    <source>
        <dbReference type="ARBA" id="ARBA00023163"/>
    </source>
</evidence>
<evidence type="ECO:0000256" key="1">
    <source>
        <dbReference type="ARBA" id="ARBA00023015"/>
    </source>
</evidence>
<name>A0A9X3YZ64_9XANT</name>
<protein>
    <submittedName>
        <fullName evidence="5">AraC family transcriptional regulator</fullName>
    </submittedName>
</protein>
<organism evidence="5 6">
    <name type="scientific">Xanthomonas hortorum pv. hederae</name>
    <dbReference type="NCBI Taxonomy" id="453603"/>
    <lineage>
        <taxon>Bacteria</taxon>
        <taxon>Pseudomonadati</taxon>
        <taxon>Pseudomonadota</taxon>
        <taxon>Gammaproteobacteria</taxon>
        <taxon>Lysobacterales</taxon>
        <taxon>Lysobacteraceae</taxon>
        <taxon>Xanthomonas</taxon>
    </lineage>
</organism>
<dbReference type="Proteomes" id="UP001140230">
    <property type="component" value="Unassembled WGS sequence"/>
</dbReference>
<dbReference type="PANTHER" id="PTHR47894">
    <property type="entry name" value="HTH-TYPE TRANSCRIPTIONAL REGULATOR GADX"/>
    <property type="match status" value="1"/>
</dbReference>